<dbReference type="RefSeq" id="XP_022093940.1">
    <property type="nucleotide sequence ID" value="XM_022238248.1"/>
</dbReference>
<dbReference type="InterPro" id="IPR003595">
    <property type="entry name" value="Tyr_Pase_cat"/>
</dbReference>
<evidence type="ECO:0000256" key="8">
    <source>
        <dbReference type="ARBA" id="ARBA00022989"/>
    </source>
</evidence>
<feature type="domain" description="Fibronectin type-III" evidence="18">
    <location>
        <begin position="536"/>
        <end position="631"/>
    </location>
</feature>
<organism evidence="19 20">
    <name type="scientific">Acanthaster planci</name>
    <name type="common">Crown-of-thorns starfish</name>
    <dbReference type="NCBI Taxonomy" id="133434"/>
    <lineage>
        <taxon>Eukaryota</taxon>
        <taxon>Metazoa</taxon>
        <taxon>Echinodermata</taxon>
        <taxon>Eleutherozoa</taxon>
        <taxon>Asterozoa</taxon>
        <taxon>Asteroidea</taxon>
        <taxon>Valvatacea</taxon>
        <taxon>Valvatida</taxon>
        <taxon>Acanthasteridae</taxon>
        <taxon>Acanthaster</taxon>
    </lineage>
</organism>
<dbReference type="InterPro" id="IPR050713">
    <property type="entry name" value="RTP_Phos/Ushers"/>
</dbReference>
<dbReference type="InterPro" id="IPR041201">
    <property type="entry name" value="PTPRJ_TM"/>
</dbReference>
<evidence type="ECO:0000313" key="20">
    <source>
        <dbReference type="RefSeq" id="XP_022093940.1"/>
    </source>
</evidence>
<keyword evidence="19" id="KW-1185">Reference proteome</keyword>
<feature type="domain" description="HYR" evidence="17">
    <location>
        <begin position="357"/>
        <end position="444"/>
    </location>
</feature>
<dbReference type="PROSITE" id="PS00383">
    <property type="entry name" value="TYR_PHOSPHATASE_1"/>
    <property type="match status" value="1"/>
</dbReference>
<keyword evidence="6" id="KW-0378">Hydrolase</keyword>
<dbReference type="PROSITE" id="PS50853">
    <property type="entry name" value="FN3"/>
    <property type="match status" value="4"/>
</dbReference>
<dbReference type="GO" id="GO:0016020">
    <property type="term" value="C:membrane"/>
    <property type="evidence" value="ECO:0007669"/>
    <property type="project" value="UniProtKB-SubCell"/>
</dbReference>
<feature type="transmembrane region" description="Helical" evidence="13">
    <location>
        <begin position="1251"/>
        <end position="1274"/>
    </location>
</feature>
<dbReference type="Pfam" id="PF00102">
    <property type="entry name" value="Y_phosphatase"/>
    <property type="match status" value="1"/>
</dbReference>
<dbReference type="CDD" id="cd00063">
    <property type="entry name" value="FN3"/>
    <property type="match status" value="4"/>
</dbReference>
<gene>
    <name evidence="20" type="primary">LOC110981062</name>
</gene>
<protein>
    <recommendedName>
        <fullName evidence="2">protein-tyrosine-phosphatase</fullName>
        <ecNumber evidence="2">3.1.3.48</ecNumber>
    </recommendedName>
</protein>
<feature type="chain" id="PRO_5034891102" description="protein-tyrosine-phosphatase" evidence="14">
    <location>
        <begin position="31"/>
        <end position="1603"/>
    </location>
</feature>
<reference evidence="20" key="1">
    <citation type="submission" date="2025-08" db="UniProtKB">
        <authorList>
            <consortium name="RefSeq"/>
        </authorList>
    </citation>
    <scope>IDENTIFICATION</scope>
</reference>
<evidence type="ECO:0000256" key="10">
    <source>
        <dbReference type="ARBA" id="ARBA00023180"/>
    </source>
</evidence>
<dbReference type="KEGG" id="aplc:110981062"/>
<evidence type="ECO:0000256" key="14">
    <source>
        <dbReference type="SAM" id="SignalP"/>
    </source>
</evidence>
<dbReference type="OMA" id="FAENTNT"/>
<evidence type="ECO:0000256" key="9">
    <source>
        <dbReference type="ARBA" id="ARBA00023136"/>
    </source>
</evidence>
<evidence type="ECO:0000256" key="3">
    <source>
        <dbReference type="ARBA" id="ARBA00022692"/>
    </source>
</evidence>
<keyword evidence="8 13" id="KW-1133">Transmembrane helix</keyword>
<dbReference type="GeneID" id="110981062"/>
<evidence type="ECO:0000256" key="6">
    <source>
        <dbReference type="ARBA" id="ARBA00022801"/>
    </source>
</evidence>
<evidence type="ECO:0000259" key="17">
    <source>
        <dbReference type="PROSITE" id="PS50825"/>
    </source>
</evidence>
<dbReference type="PRINTS" id="PR00700">
    <property type="entry name" value="PRTYPHPHTASE"/>
</dbReference>
<dbReference type="EC" id="3.1.3.48" evidence="2"/>
<dbReference type="Gene3D" id="2.60.40.10">
    <property type="entry name" value="Immunoglobulins"/>
    <property type="match status" value="5"/>
</dbReference>
<evidence type="ECO:0000256" key="1">
    <source>
        <dbReference type="ARBA" id="ARBA00004479"/>
    </source>
</evidence>
<dbReference type="InterPro" id="IPR003961">
    <property type="entry name" value="FN3_dom"/>
</dbReference>
<accession>A0A8B7YNB4</accession>
<comment type="catalytic activity">
    <reaction evidence="11">
        <text>O-phospho-L-tyrosyl-[protein] + H2O = L-tyrosyl-[protein] + phosphate</text>
        <dbReference type="Rhea" id="RHEA:10684"/>
        <dbReference type="Rhea" id="RHEA-COMP:10136"/>
        <dbReference type="Rhea" id="RHEA-COMP:20101"/>
        <dbReference type="ChEBI" id="CHEBI:15377"/>
        <dbReference type="ChEBI" id="CHEBI:43474"/>
        <dbReference type="ChEBI" id="CHEBI:46858"/>
        <dbReference type="ChEBI" id="CHEBI:61978"/>
        <dbReference type="EC" id="3.1.3.48"/>
    </reaction>
</comment>
<dbReference type="InterPro" id="IPR000242">
    <property type="entry name" value="PTP_cat"/>
</dbReference>
<evidence type="ECO:0000259" key="16">
    <source>
        <dbReference type="PROSITE" id="PS50056"/>
    </source>
</evidence>
<dbReference type="OrthoDB" id="10051103at2759"/>
<dbReference type="InterPro" id="IPR013783">
    <property type="entry name" value="Ig-like_fold"/>
</dbReference>
<dbReference type="PANTHER" id="PTHR46957">
    <property type="entry name" value="CYTOKINE RECEPTOR"/>
    <property type="match status" value="1"/>
</dbReference>
<evidence type="ECO:0000256" key="2">
    <source>
        <dbReference type="ARBA" id="ARBA00013064"/>
    </source>
</evidence>
<dbReference type="InterPro" id="IPR000387">
    <property type="entry name" value="Tyr_Pase_dom"/>
</dbReference>
<keyword evidence="10" id="KW-0325">Glycoprotein</keyword>
<dbReference type="Pfam" id="PF02494">
    <property type="entry name" value="HYR"/>
    <property type="match status" value="1"/>
</dbReference>
<feature type="signal peptide" evidence="14">
    <location>
        <begin position="1"/>
        <end position="30"/>
    </location>
</feature>
<feature type="domain" description="Tyrosine-protein phosphatase" evidence="15">
    <location>
        <begin position="1330"/>
        <end position="1585"/>
    </location>
</feature>
<dbReference type="Pfam" id="PF00041">
    <property type="entry name" value="fn3"/>
    <property type="match status" value="5"/>
</dbReference>
<dbReference type="PROSITE" id="PS50055">
    <property type="entry name" value="TYR_PHOSPHATASE_PTP"/>
    <property type="match status" value="1"/>
</dbReference>
<dbReference type="InterPro" id="IPR029021">
    <property type="entry name" value="Prot-tyrosine_phosphatase-like"/>
</dbReference>
<evidence type="ECO:0000256" key="4">
    <source>
        <dbReference type="ARBA" id="ARBA00022729"/>
    </source>
</evidence>
<name>A0A8B7YNB4_ACAPL</name>
<dbReference type="SMART" id="SM00194">
    <property type="entry name" value="PTPc"/>
    <property type="match status" value="1"/>
</dbReference>
<feature type="domain" description="Fibronectin type-III" evidence="18">
    <location>
        <begin position="447"/>
        <end position="535"/>
    </location>
</feature>
<feature type="domain" description="HYR" evidence="17">
    <location>
        <begin position="198"/>
        <end position="280"/>
    </location>
</feature>
<keyword evidence="7" id="KW-0904">Protein phosphatase</keyword>
<dbReference type="GO" id="GO:0032502">
    <property type="term" value="P:developmental process"/>
    <property type="evidence" value="ECO:0007669"/>
    <property type="project" value="UniProtKB-ARBA"/>
</dbReference>
<comment type="subcellular location">
    <subcellularLocation>
        <location evidence="1">Membrane</location>
        <topology evidence="1">Single-pass type I membrane protein</topology>
    </subcellularLocation>
</comment>
<feature type="domain" description="Tyrosine specific protein phosphatases" evidence="16">
    <location>
        <begin position="1502"/>
        <end position="1576"/>
    </location>
</feature>
<dbReference type="Proteomes" id="UP000694845">
    <property type="component" value="Unplaced"/>
</dbReference>
<keyword evidence="5" id="KW-0677">Repeat</keyword>
<dbReference type="PANTHER" id="PTHR46957:SF3">
    <property type="entry name" value="CYTOKINE RECEPTOR"/>
    <property type="match status" value="1"/>
</dbReference>
<keyword evidence="4 14" id="KW-0732">Signal</keyword>
<evidence type="ECO:0000256" key="7">
    <source>
        <dbReference type="ARBA" id="ARBA00022912"/>
    </source>
</evidence>
<feature type="region of interest" description="Disordered" evidence="12">
    <location>
        <begin position="1078"/>
        <end position="1109"/>
    </location>
</feature>
<dbReference type="FunFam" id="3.90.190.10:FF:000009">
    <property type="entry name" value="Receptor-type tyrosine-protein phosphatase beta"/>
    <property type="match status" value="1"/>
</dbReference>
<dbReference type="Pfam" id="PF18861">
    <property type="entry name" value="PTP_tm"/>
    <property type="match status" value="1"/>
</dbReference>
<dbReference type="InterPro" id="IPR003410">
    <property type="entry name" value="HYR_dom"/>
</dbReference>
<evidence type="ECO:0000313" key="19">
    <source>
        <dbReference type="Proteomes" id="UP000694845"/>
    </source>
</evidence>
<dbReference type="SMART" id="SM00404">
    <property type="entry name" value="PTPc_motif"/>
    <property type="match status" value="1"/>
</dbReference>
<sequence length="1603" mass="176364">MGGPRWQCNLSSMMWILLMLVITHVVPVKCANQTTESPTPTLSTTEVMTTLSSVTLICPNNSLTNDSEVYYTAPIASDDSSVSCLPAPGEFNEGLTSVVCNASDELNDTVASCTFNVSVDTIPPEATFVGCPDNILTNNATVDYTEPTATEGDVNLTVSCDPSSGSTFSDKQATQVVCTAADAVGNVALKNCNFTVTVDITPPVATFDSCPSDNIFTNNATVVYTEPAATEGDVHLTVSCDPPSGSVFMENQDTTVICNAADEAGNIADKTCTFIVSVDTIPPEATFVGCPDNVLTNNATVDYTEPTATEGDVKLTVSCDPPSGSVFMENQDTAVICNAADAAGNIANESCTFNITVDTMPPVLDQGTCPADMSQFADYATNSTLVMWKDPTASDNIDPQPNVTCLPPSNSEFEIGERTVECTAKDAAGNDAVSPCTFIVSVTELRAPTIDNITGVTNETMVIAWSSLDIVENFTVEYRGTFEDTETKNTTLPGSLNNYQLTDLLPGETYVVKVIAKSGLALAESKEKQRTTELNEPTITNITSVTMSTMDLEWRKPLNSFVERYIISYTGVKEDTEMRNKTLDNSTLKTTLDNLLPGETYKLRVIASSGSIESQEVFAESQERQETTVPTSVVLEEIDSTVNSITAQWPAPTDQQQPSFTPVIEYYIIKCQEGTPEPARINYTSSRSQASCIDLPFAGREYTITVESHSRDKSFSASIQIIALPNGVALIEGESTTLSVSSLWVYPGGDADHFNISCSEGTPQPEEIPIGNTTQPPFYEASCVNLSIPGYTYTMTVYVESEGKQSNSSHIQLIALPEKVINLQADSFTTEVIISWSIPLVGIVTSFNVSYSGGEPKTIQHKSGMTSYQTNFTDLVPGREYSFNVRALSGDKQSAVETINQRTVPSQITEFATKSTTKTSITVTWNEVVGDKDRYNATINPFEGNLEDRNPLDPTATFSSLIPGKMYSVSVVTVSGESSSSPFVETLSTEPDLPGPVSALTIDDINLHSVTLKFNKPAKPNGNLSSFYIKYVGKWKENTDPEKSQNVAFDQIPITVEDLLAGYTYNFTVQARNEAGLGEAKSKSATTLTKSPDSSAKPEPFVDQNESTKPTTTTIVARFLDNYFSHSNGQLINYTVIIAQDGTGENTVPATTQTWSDVKDKDPIPPYQAFSARPYPFPPDLSGQRKRRATTREEKVTLGDEECQSTSGYCNGPLRDDTSYVYLFRVWNEAGYADTAFSEPVKTFNDISLEVGLGLGVSFAILFIICIVLLMLAIKRRQRFSRRRSSTDYWNEGFERDVIPVGRKGNKRPIPVEEFPEYFRSMKADSDYLFSEEYEELRPIGRNQAAEAAVFDVNRSKNRFTNILPYDHTRVKLKQVDDEEGSDYINANFMPGYNSPREFIACQGPLPGTEDDMWRLVWEQKISTIVMVTQLVEKGRVKCHKYWPSLEKPVYFGNILVTLLSEVKLQLWTVREFMIEKGEKRHQVRHFNFTAWPDHGVPDSCDGILQFVRTVRNQIPDNGKPTLVHCSAGVGRTGTFICLDHLLLHLKENRDVDVFGIVCEMRMHRNFMVQTEDQYVFIHECIMDILQALHSNGSSPVYENMFV</sequence>
<dbReference type="CDD" id="cd14548">
    <property type="entry name" value="R3-PTPc"/>
    <property type="match status" value="1"/>
</dbReference>
<dbReference type="PROSITE" id="PS50825">
    <property type="entry name" value="HYR"/>
    <property type="match status" value="2"/>
</dbReference>
<evidence type="ECO:0000256" key="11">
    <source>
        <dbReference type="ARBA" id="ARBA00051722"/>
    </source>
</evidence>
<keyword evidence="9 13" id="KW-0472">Membrane</keyword>
<keyword evidence="3 13" id="KW-0812">Transmembrane</keyword>
<evidence type="ECO:0000256" key="13">
    <source>
        <dbReference type="SAM" id="Phobius"/>
    </source>
</evidence>
<dbReference type="SMART" id="SM00060">
    <property type="entry name" value="FN3"/>
    <property type="match status" value="6"/>
</dbReference>
<proteinExistence type="predicted"/>
<evidence type="ECO:0000256" key="12">
    <source>
        <dbReference type="SAM" id="MobiDB-lite"/>
    </source>
</evidence>
<feature type="domain" description="Fibronectin type-III" evidence="18">
    <location>
        <begin position="816"/>
        <end position="907"/>
    </location>
</feature>
<feature type="compositionally biased region" description="Polar residues" evidence="12">
    <location>
        <begin position="1083"/>
        <end position="1094"/>
    </location>
</feature>
<dbReference type="Gene3D" id="3.90.190.10">
    <property type="entry name" value="Protein tyrosine phosphatase superfamily"/>
    <property type="match status" value="1"/>
</dbReference>
<evidence type="ECO:0000259" key="18">
    <source>
        <dbReference type="PROSITE" id="PS50853"/>
    </source>
</evidence>
<feature type="domain" description="Fibronectin type-III" evidence="18">
    <location>
        <begin position="996"/>
        <end position="1092"/>
    </location>
</feature>
<dbReference type="SUPFAM" id="SSF49265">
    <property type="entry name" value="Fibronectin type III"/>
    <property type="match status" value="4"/>
</dbReference>
<dbReference type="PROSITE" id="PS50056">
    <property type="entry name" value="TYR_PHOSPHATASE_2"/>
    <property type="match status" value="1"/>
</dbReference>
<evidence type="ECO:0000259" key="15">
    <source>
        <dbReference type="PROSITE" id="PS50055"/>
    </source>
</evidence>
<evidence type="ECO:0000256" key="5">
    <source>
        <dbReference type="ARBA" id="ARBA00022737"/>
    </source>
</evidence>
<dbReference type="InterPro" id="IPR016130">
    <property type="entry name" value="Tyr_Pase_AS"/>
</dbReference>
<dbReference type="InterPro" id="IPR036116">
    <property type="entry name" value="FN3_sf"/>
</dbReference>
<dbReference type="SUPFAM" id="SSF52799">
    <property type="entry name" value="(Phosphotyrosine protein) phosphatases II"/>
    <property type="match status" value="1"/>
</dbReference>
<dbReference type="GO" id="GO:0004725">
    <property type="term" value="F:protein tyrosine phosphatase activity"/>
    <property type="evidence" value="ECO:0007669"/>
    <property type="project" value="UniProtKB-EC"/>
</dbReference>